<dbReference type="GO" id="GO:0051377">
    <property type="term" value="F:mannose-ethanolamine phosphotransferase activity"/>
    <property type="evidence" value="ECO:0007669"/>
    <property type="project" value="TreeGrafter"/>
</dbReference>
<accession>A0A147BP69</accession>
<evidence type="ECO:0000313" key="3">
    <source>
        <dbReference type="EMBL" id="JAR92551.1"/>
    </source>
</evidence>
<feature type="transmembrane region" description="Helical" evidence="1">
    <location>
        <begin position="537"/>
        <end position="563"/>
    </location>
</feature>
<keyword evidence="1" id="KW-0472">Membrane</keyword>
<protein>
    <submittedName>
        <fullName evidence="3">Putative glycosylphosphatidylinositol anchor synthesis protein</fullName>
    </submittedName>
</protein>
<keyword evidence="1" id="KW-0812">Transmembrane</keyword>
<dbReference type="AlphaFoldDB" id="A0A147BP69"/>
<feature type="domain" description="GPI ethanolamine phosphate transferase 2 C-terminal" evidence="2">
    <location>
        <begin position="497"/>
        <end position="616"/>
    </location>
</feature>
<organism evidence="3">
    <name type="scientific">Ixodes ricinus</name>
    <name type="common">Common tick</name>
    <name type="synonym">Acarus ricinus</name>
    <dbReference type="NCBI Taxonomy" id="34613"/>
    <lineage>
        <taxon>Eukaryota</taxon>
        <taxon>Metazoa</taxon>
        <taxon>Ecdysozoa</taxon>
        <taxon>Arthropoda</taxon>
        <taxon>Chelicerata</taxon>
        <taxon>Arachnida</taxon>
        <taxon>Acari</taxon>
        <taxon>Parasitiformes</taxon>
        <taxon>Ixodida</taxon>
        <taxon>Ixodoidea</taxon>
        <taxon>Ixodidae</taxon>
        <taxon>Ixodinae</taxon>
        <taxon>Ixodes</taxon>
    </lineage>
</organism>
<dbReference type="InterPro" id="IPR045687">
    <property type="entry name" value="PIGG/GPI7_C"/>
</dbReference>
<dbReference type="Gene3D" id="3.40.720.10">
    <property type="entry name" value="Alkaline Phosphatase, subunit A"/>
    <property type="match status" value="1"/>
</dbReference>
<feature type="non-terminal residue" evidence="3">
    <location>
        <position position="1"/>
    </location>
</feature>
<reference evidence="3" key="1">
    <citation type="journal article" date="2018" name="PLoS Negl. Trop. Dis.">
        <title>Sialome diversity of ticks revealed by RNAseq of single tick salivary glands.</title>
        <authorList>
            <person name="Perner J."/>
            <person name="Kropackova S."/>
            <person name="Kopacek P."/>
            <person name="Ribeiro J.M."/>
        </authorList>
    </citation>
    <scope>NUCLEOTIDE SEQUENCE</scope>
    <source>
        <strain evidence="3">Siblings of single egg batch collected in Ceske Budejovice</strain>
        <tissue evidence="3">Salivary glands</tissue>
    </source>
</reference>
<feature type="transmembrane region" description="Helical" evidence="1">
    <location>
        <begin position="221"/>
        <end position="241"/>
    </location>
</feature>
<feature type="transmembrane region" description="Helical" evidence="1">
    <location>
        <begin position="575"/>
        <end position="598"/>
    </location>
</feature>
<dbReference type="GO" id="GO:0006506">
    <property type="term" value="P:GPI anchor biosynthetic process"/>
    <property type="evidence" value="ECO:0007669"/>
    <property type="project" value="InterPro"/>
</dbReference>
<keyword evidence="1" id="KW-1133">Transmembrane helix</keyword>
<feature type="transmembrane region" description="Helical" evidence="1">
    <location>
        <begin position="610"/>
        <end position="631"/>
    </location>
</feature>
<dbReference type="SUPFAM" id="SSF53649">
    <property type="entry name" value="Alkaline phosphatase-like"/>
    <property type="match status" value="1"/>
</dbReference>
<sequence>ERPESWDVLVAHFLGVDHCGHWLGKNHPEMAAKLTQLDNVIRNVTSLLPDDALLVVMSDHGMTTDGDHGGETEDELEAVLFLYAKRPFLHADGSAHRNSGSAQTDEVVQVDFVPTLALLLGLPIPYSSIGTLMPQVFPVSSRAGDLLPLWLNVQQVARYLGDVPNFPLNSAARLSELRQLWDACLDGRPGSADRFSAASLAFLGDARHVAREVWATYDLPLMWGGLALALGGALLLVRLGCGTLDLQVVRGVALALSPVGVCAVCWLVAPFSNSFVVAEDSVTLHLLQLLLLGSMVLRWSSFAGGSKAFSWWHAAALLVTLRMLALFWRCREEHHGSPCEESALLRIPSEPGVYGLERVALACVCALGVALKALPPRGESLTEVLSRACLLGATCSLAAHWLVQLKPAVEVNRILGTHQELLPNLTMVLSLSVLVLSLACPPATLGGQLLAPAGVLLPLFALAGESYVPALCLLAASALGCARLWDVLQPSDPWGPALSWLLLGQLGFFATGHQTTFSTVQWKAAFVGARLEGPPMALGMLKVLANTFAGPLLCAASLPLLVASPLDRKEMVRTATCYSALLLLQVCSTMGSCLLLRRHLMVWAVFAPRLIFQVVSAALCLPAVLAGWAVYRRTVKTRMVFLRRD</sequence>
<dbReference type="EMBL" id="GEGO01002853">
    <property type="protein sequence ID" value="JAR92551.1"/>
    <property type="molecule type" value="Transcribed_RNA"/>
</dbReference>
<dbReference type="Pfam" id="PF01663">
    <property type="entry name" value="Phosphodiest"/>
    <property type="match status" value="1"/>
</dbReference>
<feature type="transmembrane region" description="Helical" evidence="1">
    <location>
        <begin position="281"/>
        <end position="299"/>
    </location>
</feature>
<dbReference type="PANTHER" id="PTHR23071:SF1">
    <property type="entry name" value="GPI ETHANOLAMINE PHOSPHATE TRANSFERASE 3"/>
    <property type="match status" value="1"/>
</dbReference>
<feature type="transmembrane region" description="Helical" evidence="1">
    <location>
        <begin position="311"/>
        <end position="328"/>
    </location>
</feature>
<proteinExistence type="predicted"/>
<dbReference type="InterPro" id="IPR002591">
    <property type="entry name" value="Phosphodiest/P_Trfase"/>
</dbReference>
<dbReference type="PANTHER" id="PTHR23071">
    <property type="entry name" value="PHOSPHATIDYLINOSITOL GLYCAN"/>
    <property type="match status" value="1"/>
</dbReference>
<dbReference type="GO" id="GO:0005789">
    <property type="term" value="C:endoplasmic reticulum membrane"/>
    <property type="evidence" value="ECO:0007669"/>
    <property type="project" value="TreeGrafter"/>
</dbReference>
<dbReference type="Pfam" id="PF19316">
    <property type="entry name" value="PIGO_PIGG"/>
    <property type="match status" value="1"/>
</dbReference>
<evidence type="ECO:0000259" key="2">
    <source>
        <dbReference type="Pfam" id="PF19316"/>
    </source>
</evidence>
<dbReference type="InterPro" id="IPR039524">
    <property type="entry name" value="PIGO/GPI13"/>
</dbReference>
<feature type="transmembrane region" description="Helical" evidence="1">
    <location>
        <begin position="248"/>
        <end position="269"/>
    </location>
</feature>
<dbReference type="InterPro" id="IPR017850">
    <property type="entry name" value="Alkaline_phosphatase_core_sf"/>
</dbReference>
<evidence type="ECO:0000256" key="1">
    <source>
        <dbReference type="SAM" id="Phobius"/>
    </source>
</evidence>
<name>A0A147BP69_IXORI</name>